<dbReference type="Ensembl" id="ENSOART00020064455.1">
    <property type="protein sequence ID" value="ENSOARP00020062153.1"/>
    <property type="gene ID" value="ENSOARG00020007656.2"/>
</dbReference>
<reference evidence="1" key="3">
    <citation type="submission" date="2025-09" db="UniProtKB">
        <authorList>
            <consortium name="Ensembl"/>
        </authorList>
    </citation>
    <scope>IDENTIFICATION</scope>
</reference>
<sequence length="300" mass="33454">MAAPTRQSVLGLARCWRRFESSWSLGSRSLTLAAAPSNSASPWRLLGALCLQRPPLVSKQLTPMQEEMAALLQQIEIERSLYSDHELRALDEAEQLAKKKSDLYEEDEKNILLVQDLEDMWEQKFLQFKPGARITDADVKNDRSSLHRKLDRNLILLVKEKLGDQDIWMLPQAEWQPGETLRQTAERTLATLSGGFAIKNLPVIQKTRGSITGLGRSLGEGNGHLLQYSCLKNPMDRGACLKDGEFQPLLAKACLPNKVQNIHLSVSSFAFLKIFQSIKIGDSSTFSGLSGPDLLWGPVS</sequence>
<protein>
    <submittedName>
        <fullName evidence="1">Mitochondrial ribosomal protein L46</fullName>
    </submittedName>
</protein>
<accession>A0AC11ERW6</accession>
<gene>
    <name evidence="1" type="primary">MRPL46</name>
</gene>
<evidence type="ECO:0000313" key="1">
    <source>
        <dbReference type="Ensembl" id="ENSOARP00020062153.1"/>
    </source>
</evidence>
<organism evidence="1">
    <name type="scientific">Ovis aries</name>
    <name type="common">Sheep</name>
    <dbReference type="NCBI Taxonomy" id="9940"/>
    <lineage>
        <taxon>Eukaryota</taxon>
        <taxon>Metazoa</taxon>
        <taxon>Chordata</taxon>
        <taxon>Craniata</taxon>
        <taxon>Vertebrata</taxon>
        <taxon>Euteleostomi</taxon>
        <taxon>Mammalia</taxon>
        <taxon>Eutheria</taxon>
        <taxon>Laurasiatheria</taxon>
        <taxon>Artiodactyla</taxon>
        <taxon>Ruminantia</taxon>
        <taxon>Pecora</taxon>
        <taxon>Bovidae</taxon>
        <taxon>Caprinae</taxon>
        <taxon>Ovis</taxon>
    </lineage>
</organism>
<name>A0AC11ERW6_SHEEP</name>
<proteinExistence type="predicted"/>
<reference evidence="1" key="2">
    <citation type="submission" date="2025-08" db="UniProtKB">
        <authorList>
            <consortium name="Ensembl"/>
        </authorList>
    </citation>
    <scope>IDENTIFICATION</scope>
</reference>
<reference evidence="1" key="1">
    <citation type="submission" date="2020-11" db="EMBL/GenBank/DDBJ databases">
        <authorList>
            <person name="Davenport K.M."/>
            <person name="Bickhart D.M."/>
            <person name="Smith T.P.L."/>
            <person name="Murdoch B.M."/>
            <person name="Rosen B.D."/>
        </authorList>
    </citation>
    <scope>NUCLEOTIDE SEQUENCE [LARGE SCALE GENOMIC DNA]</scope>
    <source>
        <strain evidence="1">OAR_USU_Benz2616</strain>
    </source>
</reference>